<evidence type="ECO:0000313" key="3">
    <source>
        <dbReference type="Proteomes" id="UP001264340"/>
    </source>
</evidence>
<gene>
    <name evidence="2" type="ORF">J2804_005252</name>
</gene>
<dbReference type="Proteomes" id="UP001264340">
    <property type="component" value="Unassembled WGS sequence"/>
</dbReference>
<keyword evidence="3" id="KW-1185">Reference proteome</keyword>
<reference evidence="2 3" key="1">
    <citation type="submission" date="2023-07" db="EMBL/GenBank/DDBJ databases">
        <title>Sorghum-associated microbial communities from plants grown in Nebraska, USA.</title>
        <authorList>
            <person name="Schachtman D."/>
        </authorList>
    </citation>
    <scope>NUCLEOTIDE SEQUENCE [LARGE SCALE GENOMIC DNA]</scope>
    <source>
        <strain evidence="2 3">DS1316</strain>
    </source>
</reference>
<accession>A0ABU1LYH9</accession>
<feature type="compositionally biased region" description="Basic residues" evidence="1">
    <location>
        <begin position="106"/>
        <end position="117"/>
    </location>
</feature>
<name>A0ABU1LYH9_9BURK</name>
<feature type="region of interest" description="Disordered" evidence="1">
    <location>
        <begin position="98"/>
        <end position="117"/>
    </location>
</feature>
<comment type="caution">
    <text evidence="2">The sequence shown here is derived from an EMBL/GenBank/DDBJ whole genome shotgun (WGS) entry which is preliminary data.</text>
</comment>
<protein>
    <submittedName>
        <fullName evidence="2">Uncharacterized protein</fullName>
    </submittedName>
</protein>
<organism evidence="2 3">
    <name type="scientific">Paraburkholderia terricola</name>
    <dbReference type="NCBI Taxonomy" id="169427"/>
    <lineage>
        <taxon>Bacteria</taxon>
        <taxon>Pseudomonadati</taxon>
        <taxon>Pseudomonadota</taxon>
        <taxon>Betaproteobacteria</taxon>
        <taxon>Burkholderiales</taxon>
        <taxon>Burkholderiaceae</taxon>
        <taxon>Paraburkholderia</taxon>
    </lineage>
</organism>
<dbReference type="EMBL" id="JAVDRP010000013">
    <property type="protein sequence ID" value="MDR6411818.1"/>
    <property type="molecule type" value="Genomic_DNA"/>
</dbReference>
<evidence type="ECO:0000256" key="1">
    <source>
        <dbReference type="SAM" id="MobiDB-lite"/>
    </source>
</evidence>
<evidence type="ECO:0000313" key="2">
    <source>
        <dbReference type="EMBL" id="MDR6411818.1"/>
    </source>
</evidence>
<sequence length="117" mass="13216">MITIQAMMSNGRFWPASRISALSGCLRDKWRGCVLNLLAAALRANRMSGFMFSKMLGMFEHFTALLAPVLVSRHGIPPTRIPRVVLARYCRRGPQPGIIHSSAGTRRTRRRMHLTPR</sequence>
<proteinExistence type="predicted"/>